<feature type="transmembrane region" description="Helical" evidence="1">
    <location>
        <begin position="34"/>
        <end position="56"/>
    </location>
</feature>
<proteinExistence type="predicted"/>
<keyword evidence="1" id="KW-0812">Transmembrane</keyword>
<keyword evidence="1" id="KW-1133">Transmembrane helix</keyword>
<evidence type="ECO:0000313" key="3">
    <source>
        <dbReference type="Proteomes" id="UP000000763"/>
    </source>
</evidence>
<reference evidence="3" key="2">
    <citation type="journal article" date="2008" name="Nucleic Acids Res.">
        <title>The rice annotation project database (RAP-DB): 2008 update.</title>
        <authorList>
            <consortium name="The rice annotation project (RAP)"/>
        </authorList>
    </citation>
    <scope>GENOME REANNOTATION</scope>
    <source>
        <strain evidence="3">cv. Nipponbare</strain>
    </source>
</reference>
<protein>
    <submittedName>
        <fullName evidence="2">Uncharacterized protein</fullName>
    </submittedName>
</protein>
<accession>Q69XH1</accession>
<sequence>MQQQLHRRHCRCGYHRRHLQKGRRVREMREIRDLIFNRTCTYATCCLILSFSFQIWGFPVQLLDRDEDLGYIRR</sequence>
<evidence type="ECO:0000256" key="1">
    <source>
        <dbReference type="SAM" id="Phobius"/>
    </source>
</evidence>
<reference evidence="3" key="1">
    <citation type="journal article" date="2005" name="Nature">
        <title>The map-based sequence of the rice genome.</title>
        <authorList>
            <consortium name="International rice genome sequencing project (IRGSP)"/>
            <person name="Matsumoto T."/>
            <person name="Wu J."/>
            <person name="Kanamori H."/>
            <person name="Katayose Y."/>
            <person name="Fujisawa M."/>
            <person name="Namiki N."/>
            <person name="Mizuno H."/>
            <person name="Yamamoto K."/>
            <person name="Antonio B.A."/>
            <person name="Baba T."/>
            <person name="Sakata K."/>
            <person name="Nagamura Y."/>
            <person name="Aoki H."/>
            <person name="Arikawa K."/>
            <person name="Arita K."/>
            <person name="Bito T."/>
            <person name="Chiden Y."/>
            <person name="Fujitsuka N."/>
            <person name="Fukunaka R."/>
            <person name="Hamada M."/>
            <person name="Harada C."/>
            <person name="Hayashi A."/>
            <person name="Hijishita S."/>
            <person name="Honda M."/>
            <person name="Hosokawa S."/>
            <person name="Ichikawa Y."/>
            <person name="Idonuma A."/>
            <person name="Iijima M."/>
            <person name="Ikeda M."/>
            <person name="Ikeno M."/>
            <person name="Ito K."/>
            <person name="Ito S."/>
            <person name="Ito T."/>
            <person name="Ito Y."/>
            <person name="Ito Y."/>
            <person name="Iwabuchi A."/>
            <person name="Kamiya K."/>
            <person name="Karasawa W."/>
            <person name="Kurita K."/>
            <person name="Katagiri S."/>
            <person name="Kikuta A."/>
            <person name="Kobayashi H."/>
            <person name="Kobayashi N."/>
            <person name="Machita K."/>
            <person name="Maehara T."/>
            <person name="Masukawa M."/>
            <person name="Mizubayashi T."/>
            <person name="Mukai Y."/>
            <person name="Nagasaki H."/>
            <person name="Nagata Y."/>
            <person name="Naito S."/>
            <person name="Nakashima M."/>
            <person name="Nakama Y."/>
            <person name="Nakamichi Y."/>
            <person name="Nakamura M."/>
            <person name="Meguro A."/>
            <person name="Negishi M."/>
            <person name="Ohta I."/>
            <person name="Ohta T."/>
            <person name="Okamoto M."/>
            <person name="Ono N."/>
            <person name="Saji S."/>
            <person name="Sakaguchi M."/>
            <person name="Sakai K."/>
            <person name="Shibata M."/>
            <person name="Shimokawa T."/>
            <person name="Song J."/>
            <person name="Takazaki Y."/>
            <person name="Terasawa K."/>
            <person name="Tsugane M."/>
            <person name="Tsuji K."/>
            <person name="Ueda S."/>
            <person name="Waki K."/>
            <person name="Yamagata H."/>
            <person name="Yamamoto M."/>
            <person name="Yamamoto S."/>
            <person name="Yamane H."/>
            <person name="Yoshiki S."/>
            <person name="Yoshihara R."/>
            <person name="Yukawa K."/>
            <person name="Zhong H."/>
            <person name="Yano M."/>
            <person name="Yuan Q."/>
            <person name="Ouyang S."/>
            <person name="Liu J."/>
            <person name="Jones K.M."/>
            <person name="Gansberger K."/>
            <person name="Moffat K."/>
            <person name="Hill J."/>
            <person name="Bera J."/>
            <person name="Fadrosh D."/>
            <person name="Jin S."/>
            <person name="Johri S."/>
            <person name="Kim M."/>
            <person name="Overton L."/>
            <person name="Reardon M."/>
            <person name="Tsitrin T."/>
            <person name="Vuong H."/>
            <person name="Weaver B."/>
            <person name="Ciecko A."/>
            <person name="Tallon L."/>
            <person name="Jackson J."/>
            <person name="Pai G."/>
            <person name="Aken S.V."/>
            <person name="Utterback T."/>
            <person name="Reidmuller S."/>
            <person name="Feldblyum T."/>
            <person name="Hsiao J."/>
            <person name="Zismann V."/>
            <person name="Iobst S."/>
            <person name="de Vazeille A.R."/>
            <person name="Buell C.R."/>
            <person name="Ying K."/>
            <person name="Li Y."/>
            <person name="Lu T."/>
            <person name="Huang Y."/>
            <person name="Zhao Q."/>
            <person name="Feng Q."/>
            <person name="Zhang L."/>
            <person name="Zhu J."/>
            <person name="Weng Q."/>
            <person name="Mu J."/>
            <person name="Lu Y."/>
            <person name="Fan D."/>
            <person name="Liu Y."/>
            <person name="Guan J."/>
            <person name="Zhang Y."/>
            <person name="Yu S."/>
            <person name="Liu X."/>
            <person name="Zhang Y."/>
            <person name="Hong G."/>
            <person name="Han B."/>
            <person name="Choisne N."/>
            <person name="Demange N."/>
            <person name="Orjeda G."/>
            <person name="Samain S."/>
            <person name="Cattolico L."/>
            <person name="Pelletier E."/>
            <person name="Couloux A."/>
            <person name="Segurens B."/>
            <person name="Wincker P."/>
            <person name="D'Hont A."/>
            <person name="Scarpelli C."/>
            <person name="Weissenbach J."/>
            <person name="Salanoubat M."/>
            <person name="Quetier F."/>
            <person name="Yu Y."/>
            <person name="Kim H.R."/>
            <person name="Rambo T."/>
            <person name="Currie J."/>
            <person name="Collura K."/>
            <person name="Luo M."/>
            <person name="Yang T."/>
            <person name="Ammiraju J.S.S."/>
            <person name="Engler F."/>
            <person name="Soderlund C."/>
            <person name="Wing R.A."/>
            <person name="Palmer L.E."/>
            <person name="de la Bastide M."/>
            <person name="Spiegel L."/>
            <person name="Nascimento L."/>
            <person name="Zutavern T."/>
            <person name="O'Shaughnessy A."/>
            <person name="Dike S."/>
            <person name="Dedhia N."/>
            <person name="Preston R."/>
            <person name="Balija V."/>
            <person name="McCombie W.R."/>
            <person name="Chow T."/>
            <person name="Chen H."/>
            <person name="Chung M."/>
            <person name="Chen C."/>
            <person name="Shaw J."/>
            <person name="Wu H."/>
            <person name="Hsiao K."/>
            <person name="Chao Y."/>
            <person name="Chu M."/>
            <person name="Cheng C."/>
            <person name="Hour A."/>
            <person name="Lee P."/>
            <person name="Lin S."/>
            <person name="Lin Y."/>
            <person name="Liou J."/>
            <person name="Liu S."/>
            <person name="Hsing Y."/>
            <person name="Raghuvanshi S."/>
            <person name="Mohanty A."/>
            <person name="Bharti A.K."/>
            <person name="Gaur A."/>
            <person name="Gupta V."/>
            <person name="Kumar D."/>
            <person name="Ravi V."/>
            <person name="Vij S."/>
            <person name="Kapur A."/>
            <person name="Khurana P."/>
            <person name="Khurana P."/>
            <person name="Khurana J.P."/>
            <person name="Tyagi A.K."/>
            <person name="Gaikwad K."/>
            <person name="Singh A."/>
            <person name="Dalal V."/>
            <person name="Srivastava S."/>
            <person name="Dixit A."/>
            <person name="Pal A.K."/>
            <person name="Ghazi I.A."/>
            <person name="Yadav M."/>
            <person name="Pandit A."/>
            <person name="Bhargava A."/>
            <person name="Sureshbabu K."/>
            <person name="Batra K."/>
            <person name="Sharma T.R."/>
            <person name="Mohapatra T."/>
            <person name="Singh N.K."/>
            <person name="Messing J."/>
            <person name="Nelson A.B."/>
            <person name="Fuks G."/>
            <person name="Kavchok S."/>
            <person name="Keizer G."/>
            <person name="Linton E."/>
            <person name="Llaca V."/>
            <person name="Song R."/>
            <person name="Tanyolac B."/>
            <person name="Young S."/>
            <person name="Ho-Il K."/>
            <person name="Hahn J.H."/>
            <person name="Sangsakoo G."/>
            <person name="Vanavichit A."/>
            <person name="de Mattos Luiz.A.T."/>
            <person name="Zimmer P.D."/>
            <person name="Malone G."/>
            <person name="Dellagostin O."/>
            <person name="de Oliveira A.C."/>
            <person name="Bevan M."/>
            <person name="Bancroft I."/>
            <person name="Minx P."/>
            <person name="Cordum H."/>
            <person name="Wilson R."/>
            <person name="Cheng Z."/>
            <person name="Jin W."/>
            <person name="Jiang J."/>
            <person name="Leong S.A."/>
            <person name="Iwama H."/>
            <person name="Gojobori T."/>
            <person name="Itoh T."/>
            <person name="Niimura Y."/>
            <person name="Fujii Y."/>
            <person name="Habara T."/>
            <person name="Sakai H."/>
            <person name="Sato Y."/>
            <person name="Wilson G."/>
            <person name="Kumar K."/>
            <person name="McCouch S."/>
            <person name="Juretic N."/>
            <person name="Hoen D."/>
            <person name="Wright S."/>
            <person name="Bruskiewich R."/>
            <person name="Bureau T."/>
            <person name="Miyao A."/>
            <person name="Hirochika H."/>
            <person name="Nishikawa T."/>
            <person name="Kadowaki K."/>
            <person name="Sugiura M."/>
            <person name="Burr B."/>
            <person name="Sasaki T."/>
        </authorList>
    </citation>
    <scope>NUCLEOTIDE SEQUENCE [LARGE SCALE GENOMIC DNA]</scope>
    <source>
        <strain evidence="3">cv. Nipponbare</strain>
    </source>
</reference>
<dbReference type="EMBL" id="AP003616">
    <property type="protein sequence ID" value="BAD35486.1"/>
    <property type="molecule type" value="Genomic_DNA"/>
</dbReference>
<name>Q69XH1_ORYSJ</name>
<gene>
    <name evidence="2" type="primary">P0490F09.21</name>
</gene>
<evidence type="ECO:0000313" key="2">
    <source>
        <dbReference type="EMBL" id="BAD35486.1"/>
    </source>
</evidence>
<dbReference type="AlphaFoldDB" id="Q69XH1"/>
<keyword evidence="1" id="KW-0472">Membrane</keyword>
<dbReference type="Proteomes" id="UP000000763">
    <property type="component" value="Chromosome 6"/>
</dbReference>
<organism evidence="2 3">
    <name type="scientific">Oryza sativa subsp. japonica</name>
    <name type="common">Rice</name>
    <dbReference type="NCBI Taxonomy" id="39947"/>
    <lineage>
        <taxon>Eukaryota</taxon>
        <taxon>Viridiplantae</taxon>
        <taxon>Streptophyta</taxon>
        <taxon>Embryophyta</taxon>
        <taxon>Tracheophyta</taxon>
        <taxon>Spermatophyta</taxon>
        <taxon>Magnoliopsida</taxon>
        <taxon>Liliopsida</taxon>
        <taxon>Poales</taxon>
        <taxon>Poaceae</taxon>
        <taxon>BOP clade</taxon>
        <taxon>Oryzoideae</taxon>
        <taxon>Oryzeae</taxon>
        <taxon>Oryzinae</taxon>
        <taxon>Oryza</taxon>
        <taxon>Oryza sativa</taxon>
    </lineage>
</organism>